<dbReference type="AlphaFoldDB" id="A0AA35YK37"/>
<evidence type="ECO:0000313" key="2">
    <source>
        <dbReference type="EMBL" id="CAI9275430.1"/>
    </source>
</evidence>
<dbReference type="Proteomes" id="UP001177003">
    <property type="component" value="Chromosome 3"/>
</dbReference>
<gene>
    <name evidence="2" type="ORF">LSALG_LOCUS15460</name>
</gene>
<sequence>MGSPPHEGSPHAMSSPPHQDSHPSTVSPPHEDSPPHSGYSHHDTSLPKPPPFHHMHTRSKSGIVKPVHRLNIYTSSSVSVSRAHLQALKDPNWHKALDEEYNALITNDDEVLKGKCLMAQINESHAAALNDNVDTLDGDLSQAATDLKYDWVSTSAYHSCFNLSVSNEERSSPKIE</sequence>
<feature type="region of interest" description="Disordered" evidence="1">
    <location>
        <begin position="1"/>
        <end position="63"/>
    </location>
</feature>
<accession>A0AA35YK37</accession>
<keyword evidence="3" id="KW-1185">Reference proteome</keyword>
<feature type="compositionally biased region" description="Basic and acidic residues" evidence="1">
    <location>
        <begin position="29"/>
        <end position="45"/>
    </location>
</feature>
<reference evidence="2" key="1">
    <citation type="submission" date="2023-04" db="EMBL/GenBank/DDBJ databases">
        <authorList>
            <person name="Vijverberg K."/>
            <person name="Xiong W."/>
            <person name="Schranz E."/>
        </authorList>
    </citation>
    <scope>NUCLEOTIDE SEQUENCE</scope>
</reference>
<dbReference type="EMBL" id="OX465079">
    <property type="protein sequence ID" value="CAI9275430.1"/>
    <property type="molecule type" value="Genomic_DNA"/>
</dbReference>
<feature type="compositionally biased region" description="Polar residues" evidence="1">
    <location>
        <begin position="16"/>
        <end position="27"/>
    </location>
</feature>
<evidence type="ECO:0000256" key="1">
    <source>
        <dbReference type="SAM" id="MobiDB-lite"/>
    </source>
</evidence>
<proteinExistence type="predicted"/>
<name>A0AA35YK37_LACSI</name>
<organism evidence="2 3">
    <name type="scientific">Lactuca saligna</name>
    <name type="common">Willowleaf lettuce</name>
    <dbReference type="NCBI Taxonomy" id="75948"/>
    <lineage>
        <taxon>Eukaryota</taxon>
        <taxon>Viridiplantae</taxon>
        <taxon>Streptophyta</taxon>
        <taxon>Embryophyta</taxon>
        <taxon>Tracheophyta</taxon>
        <taxon>Spermatophyta</taxon>
        <taxon>Magnoliopsida</taxon>
        <taxon>eudicotyledons</taxon>
        <taxon>Gunneridae</taxon>
        <taxon>Pentapetalae</taxon>
        <taxon>asterids</taxon>
        <taxon>campanulids</taxon>
        <taxon>Asterales</taxon>
        <taxon>Asteraceae</taxon>
        <taxon>Cichorioideae</taxon>
        <taxon>Cichorieae</taxon>
        <taxon>Lactucinae</taxon>
        <taxon>Lactuca</taxon>
    </lineage>
</organism>
<protein>
    <submittedName>
        <fullName evidence="2">Uncharacterized protein</fullName>
    </submittedName>
</protein>
<evidence type="ECO:0000313" key="3">
    <source>
        <dbReference type="Proteomes" id="UP001177003"/>
    </source>
</evidence>